<organism evidence="2 3">
    <name type="scientific">Mya arenaria</name>
    <name type="common">Soft-shell clam</name>
    <dbReference type="NCBI Taxonomy" id="6604"/>
    <lineage>
        <taxon>Eukaryota</taxon>
        <taxon>Metazoa</taxon>
        <taxon>Spiralia</taxon>
        <taxon>Lophotrochozoa</taxon>
        <taxon>Mollusca</taxon>
        <taxon>Bivalvia</taxon>
        <taxon>Autobranchia</taxon>
        <taxon>Heteroconchia</taxon>
        <taxon>Euheterodonta</taxon>
        <taxon>Imparidentia</taxon>
        <taxon>Neoheterodontei</taxon>
        <taxon>Myida</taxon>
        <taxon>Myoidea</taxon>
        <taxon>Myidae</taxon>
        <taxon>Mya</taxon>
    </lineage>
</organism>
<protein>
    <submittedName>
        <fullName evidence="2">Uncharacterized protein</fullName>
    </submittedName>
</protein>
<keyword evidence="3" id="KW-1185">Reference proteome</keyword>
<feature type="compositionally biased region" description="Basic and acidic residues" evidence="1">
    <location>
        <begin position="1"/>
        <end position="21"/>
    </location>
</feature>
<gene>
    <name evidence="2" type="ORF">MAR_035634</name>
</gene>
<accession>A0ABY7EKN5</accession>
<sequence length="79" mass="9244">MVPKPDARPTQECATRSEKSRTTQTTIGRWLGNQKELKQWEEVIAANFNHKREVKDLRSPENKLNDTHDINQEEKICIL</sequence>
<evidence type="ECO:0000313" key="2">
    <source>
        <dbReference type="EMBL" id="WAR10558.1"/>
    </source>
</evidence>
<feature type="region of interest" description="Disordered" evidence="1">
    <location>
        <begin position="1"/>
        <end position="25"/>
    </location>
</feature>
<evidence type="ECO:0000256" key="1">
    <source>
        <dbReference type="SAM" id="MobiDB-lite"/>
    </source>
</evidence>
<name>A0ABY7EKN5_MYAAR</name>
<reference evidence="2" key="1">
    <citation type="submission" date="2022-11" db="EMBL/GenBank/DDBJ databases">
        <title>Centuries of genome instability and evolution in soft-shell clam transmissible cancer (bioRxiv).</title>
        <authorList>
            <person name="Hart S.F.M."/>
            <person name="Yonemitsu M.A."/>
            <person name="Giersch R.M."/>
            <person name="Beal B.F."/>
            <person name="Arriagada G."/>
            <person name="Davis B.W."/>
            <person name="Ostrander E.A."/>
            <person name="Goff S.P."/>
            <person name="Metzger M.J."/>
        </authorList>
    </citation>
    <scope>NUCLEOTIDE SEQUENCE</scope>
    <source>
        <strain evidence="2">MELC-2E11</strain>
        <tissue evidence="2">Siphon/mantle</tissue>
    </source>
</reference>
<evidence type="ECO:0000313" key="3">
    <source>
        <dbReference type="Proteomes" id="UP001164746"/>
    </source>
</evidence>
<proteinExistence type="predicted"/>
<dbReference type="EMBL" id="CP111018">
    <property type="protein sequence ID" value="WAR10558.1"/>
    <property type="molecule type" value="Genomic_DNA"/>
</dbReference>
<dbReference type="Proteomes" id="UP001164746">
    <property type="component" value="Chromosome 7"/>
</dbReference>